<dbReference type="SUPFAM" id="SSF56672">
    <property type="entry name" value="DNA/RNA polymerases"/>
    <property type="match status" value="1"/>
</dbReference>
<evidence type="ECO:0000259" key="1">
    <source>
        <dbReference type="PROSITE" id="PS50878"/>
    </source>
</evidence>
<dbReference type="SUPFAM" id="SSF56219">
    <property type="entry name" value="DNase I-like"/>
    <property type="match status" value="1"/>
</dbReference>
<gene>
    <name evidence="3" type="primary">LOC108830945</name>
</gene>
<dbReference type="PANTHER" id="PTHR33116">
    <property type="entry name" value="REVERSE TRANSCRIPTASE ZINC-BINDING DOMAIN-CONTAINING PROTEIN-RELATED-RELATED"/>
    <property type="match status" value="1"/>
</dbReference>
<reference evidence="2" key="1">
    <citation type="journal article" date="2019" name="Database">
        <title>The radish genome database (RadishGD): an integrated information resource for radish genomics.</title>
        <authorList>
            <person name="Yu H.J."/>
            <person name="Baek S."/>
            <person name="Lee Y.J."/>
            <person name="Cho A."/>
            <person name="Mun J.H."/>
        </authorList>
    </citation>
    <scope>NUCLEOTIDE SEQUENCE [LARGE SCALE GENOMIC DNA]</scope>
    <source>
        <strain evidence="2">cv. WK10039</strain>
    </source>
</reference>
<dbReference type="GeneID" id="108830945"/>
<dbReference type="InterPro" id="IPR043502">
    <property type="entry name" value="DNA/RNA_pol_sf"/>
</dbReference>
<dbReference type="RefSeq" id="XP_018460019.2">
    <property type="nucleotide sequence ID" value="XM_018604517.2"/>
</dbReference>
<accession>A0A6J0LJZ4</accession>
<dbReference type="AlphaFoldDB" id="A0A6J0LJZ4"/>
<dbReference type="CDD" id="cd01650">
    <property type="entry name" value="RT_nLTR_like"/>
    <property type="match status" value="1"/>
</dbReference>
<evidence type="ECO:0000313" key="3">
    <source>
        <dbReference type="RefSeq" id="XP_018460019.2"/>
    </source>
</evidence>
<dbReference type="PANTHER" id="PTHR33116:SF76">
    <property type="entry name" value="DUF4283 DOMAIN-CONTAINING PROTEIN"/>
    <property type="match status" value="1"/>
</dbReference>
<keyword evidence="2" id="KW-1185">Reference proteome</keyword>
<dbReference type="InterPro" id="IPR036691">
    <property type="entry name" value="Endo/exonu/phosph_ase_sf"/>
</dbReference>
<dbReference type="Gene3D" id="3.60.10.10">
    <property type="entry name" value="Endonuclease/exonuclease/phosphatase"/>
    <property type="match status" value="1"/>
</dbReference>
<dbReference type="Pfam" id="PF00078">
    <property type="entry name" value="RVT_1"/>
    <property type="match status" value="1"/>
</dbReference>
<dbReference type="Proteomes" id="UP000504610">
    <property type="component" value="Chromosome 9"/>
</dbReference>
<reference evidence="3" key="2">
    <citation type="submission" date="2025-08" db="UniProtKB">
        <authorList>
            <consortium name="RefSeq"/>
        </authorList>
    </citation>
    <scope>IDENTIFICATION</scope>
    <source>
        <tissue evidence="3">Leaf</tissue>
    </source>
</reference>
<organism evidence="2 3">
    <name type="scientific">Raphanus sativus</name>
    <name type="common">Radish</name>
    <name type="synonym">Raphanus raphanistrum var. sativus</name>
    <dbReference type="NCBI Taxonomy" id="3726"/>
    <lineage>
        <taxon>Eukaryota</taxon>
        <taxon>Viridiplantae</taxon>
        <taxon>Streptophyta</taxon>
        <taxon>Embryophyta</taxon>
        <taxon>Tracheophyta</taxon>
        <taxon>Spermatophyta</taxon>
        <taxon>Magnoliopsida</taxon>
        <taxon>eudicotyledons</taxon>
        <taxon>Gunneridae</taxon>
        <taxon>Pentapetalae</taxon>
        <taxon>rosids</taxon>
        <taxon>malvids</taxon>
        <taxon>Brassicales</taxon>
        <taxon>Brassicaceae</taxon>
        <taxon>Brassiceae</taxon>
        <taxon>Raphanus</taxon>
    </lineage>
</organism>
<sequence length="1181" mass="133304">MSTFPGWKFDSNHSSEAENGRIVFMWDPLLSVVIYLKTPQIMICGVFNPASCESVTVGVVYAYNEQGDREDLWNTITQISTSSLIRNASWMVIGDFNQFLTVSEVYSLYPSSFSTRGMSDFQDCLQANEIFDLSFRGCQFTWSNKSPTNPKSRKLDRALVNEAWMDNFPNSLATFEPPGSSDHSPCLVTITDETPRRKIRFTFFSFFASHPDYGQLMKSAWSTPVTSRFPMSSFYQKLRSAKNCCKGINKSKFSGIEKRTKEAFEHLQSIQNQMMNSPSQQLFQQEVQAREAWLTFSASERNFFKLKSRVRWESKGDLNTGFYHKSVKANLSRNLIHFLTDSEDRRVFDPQEIKNMAVRFYSLLQGRSNSAVSPLSPDHIRSIHTYRFDTTKAEALIAIPTDEEIKHTLFSLPKCKAPGPDGFSSEFFTGSWDLVGRDFLDAVRSFFTSSRLPRQTNATVISMIPKITGASSLSDFRPVSLCNTVYKVISKILGSRLKTITQEAVQNNQAGFVKGRVLADNVLLAAELVADFNKRGRVSRGCLQVDITKAFDSIKWNFILNILSAFALPPIFINWIKVCISTPHFSVAINGELAGFFPGEKGLRQGDPISSSLFVMAMDILSREIDKAALEDKFGSHPSCIDPLVSHLSFADDLLIFFDGKTSSLRGILQVLRDFQRCSGLALNLRKTCVFIDGNDQAMSTQLASEFGITQGSLPVKYLGLPLSPKRLRCDDYQPLIDKIKARVSSWTARHLSFAGRFVLIQSVLYNMIRFWASVFPIPKGCLDKLERMLNAFLWTGAPDSARGAKVSWEGVCVPKECGGLGLKPLRGLNVVYGIKLLWKVLSGSESLWVAWVKKKYLEDRMIWDTGFSNVGSWIWRSLMNLRDTARPFITCQINSGRTASFWHDNWTLAGPLIDITGPMGPMVAGIPVDATVSSAINGRGWENSRSRHPTLLALRASLPSQPPDISLSAEDDYFIWTNSLNGPPEPFSSSKLSEALYPDPATVGWSSVVWFKDHIPKHAFIAWLVMKDRMKTRDKLISWGINIPATCLLCSQEEETTPHLFFECSYSTEVWSRLFQRSGSQQPSSLQQIIPWLLTGPAGMYRQIKKLLFQAAIYHIWRERNSRAHTQLSRPSAQIVRDIFLQLRAKLLALDLKRKETVIASNTGQDHQSYLSTWFDRVQQ</sequence>
<evidence type="ECO:0000313" key="2">
    <source>
        <dbReference type="Proteomes" id="UP000504610"/>
    </source>
</evidence>
<feature type="domain" description="Reverse transcriptase" evidence="1">
    <location>
        <begin position="445"/>
        <end position="723"/>
    </location>
</feature>
<dbReference type="InterPro" id="IPR026960">
    <property type="entry name" value="RVT-Znf"/>
</dbReference>
<protein>
    <submittedName>
        <fullName evidence="3">Uncharacterized protein LOC108830945</fullName>
    </submittedName>
</protein>
<proteinExistence type="predicted"/>
<dbReference type="Pfam" id="PF13966">
    <property type="entry name" value="zf-RVT"/>
    <property type="match status" value="1"/>
</dbReference>
<name>A0A6J0LJZ4_RAPSA</name>
<dbReference type="KEGG" id="rsz:108830945"/>
<dbReference type="OrthoDB" id="1108117at2759"/>
<dbReference type="PROSITE" id="PS50878">
    <property type="entry name" value="RT_POL"/>
    <property type="match status" value="1"/>
</dbReference>
<dbReference type="InterPro" id="IPR000477">
    <property type="entry name" value="RT_dom"/>
</dbReference>